<sequence length="39" mass="4396">MQFKEFEKEFNHLINDNNNMSTLILEVALAGAMVLVASL</sequence>
<keyword evidence="2" id="KW-1185">Reference proteome</keyword>
<dbReference type="AlphaFoldDB" id="A0A2K8LB98"/>
<dbReference type="Proteomes" id="UP000231637">
    <property type="component" value="Chromosome"/>
</dbReference>
<organism evidence="1 2">
    <name type="scientific">Mariprofundus ferrinatatus</name>
    <dbReference type="NCBI Taxonomy" id="1921087"/>
    <lineage>
        <taxon>Bacteria</taxon>
        <taxon>Pseudomonadati</taxon>
        <taxon>Pseudomonadota</taxon>
        <taxon>Candidatius Mariprofundia</taxon>
        <taxon>Mariprofundales</taxon>
        <taxon>Mariprofundaceae</taxon>
        <taxon>Mariprofundus</taxon>
    </lineage>
</organism>
<reference evidence="1 2" key="1">
    <citation type="submission" date="2016-12" db="EMBL/GenBank/DDBJ databases">
        <title>Isolation and genomic insights into novel planktonic Zetaproteobacteria from stratified waters of the Chesapeake Bay.</title>
        <authorList>
            <person name="McAllister S.M."/>
            <person name="Kato S."/>
            <person name="Chan C.S."/>
            <person name="Chiu B.K."/>
            <person name="Field E.K."/>
        </authorList>
    </citation>
    <scope>NUCLEOTIDE SEQUENCE [LARGE SCALE GENOMIC DNA]</scope>
    <source>
        <strain evidence="1 2">CP-8</strain>
    </source>
</reference>
<dbReference type="KEGG" id="mfn:Ga0123462_0646"/>
<dbReference type="EMBL" id="CP018800">
    <property type="protein sequence ID" value="ATX81516.1"/>
    <property type="molecule type" value="Genomic_DNA"/>
</dbReference>
<protein>
    <submittedName>
        <fullName evidence="1">Uncharacterized protein</fullName>
    </submittedName>
</protein>
<accession>A0A2K8LB98</accession>
<evidence type="ECO:0000313" key="1">
    <source>
        <dbReference type="EMBL" id="ATX81516.1"/>
    </source>
</evidence>
<gene>
    <name evidence="1" type="ORF">Ga0123462_0646</name>
</gene>
<proteinExistence type="predicted"/>
<name>A0A2K8LB98_9PROT</name>
<evidence type="ECO:0000313" key="2">
    <source>
        <dbReference type="Proteomes" id="UP000231637"/>
    </source>
</evidence>